<dbReference type="Proteomes" id="UP000467132">
    <property type="component" value="Unassembled WGS sequence"/>
</dbReference>
<dbReference type="SUPFAM" id="SSF51735">
    <property type="entry name" value="NAD(P)-binding Rossmann-fold domains"/>
    <property type="match status" value="1"/>
</dbReference>
<gene>
    <name evidence="2" type="ORF">D3Z33_14990</name>
</gene>
<protein>
    <submittedName>
        <fullName evidence="2">SDR family oxidoreductase</fullName>
    </submittedName>
</protein>
<dbReference type="PANTHER" id="PTHR43162">
    <property type="match status" value="1"/>
</dbReference>
<dbReference type="InterPro" id="IPR051604">
    <property type="entry name" value="Ergot_Alk_Oxidoreductase"/>
</dbReference>
<accession>A0A845R6P6</accession>
<dbReference type="InterPro" id="IPR036291">
    <property type="entry name" value="NAD(P)-bd_dom_sf"/>
</dbReference>
<dbReference type="CDD" id="cd05269">
    <property type="entry name" value="TMR_SDR_a"/>
    <property type="match status" value="1"/>
</dbReference>
<sequence>MDKYLVTGASGNIGKYVVDELIVLKKDIKAAVHNTEKAKKLFKDKEDVELVKFDFLDKKTFENALEGVQAIFLVRPPNLANPRKDMLPFLEAAKEKGIEKIVFVSLLGVEKNPIVPHRKIENMIKNLSIPYVFLRPSFFMQNLNTNHKEEIKKRDELYIPAGSSKTSFIDTRDIARAAAISLIENKYKNISITLTGKEAIDYNEVSKILSEVLGRKIEYKNPSLLRFRKERIKRGTPKEFANVMTLLYLMTKLGTAKDITYDLEKIIGREPIGFKQYAIDHKDYWS</sequence>
<feature type="domain" description="NmrA-like" evidence="1">
    <location>
        <begin position="4"/>
        <end position="252"/>
    </location>
</feature>
<evidence type="ECO:0000313" key="3">
    <source>
        <dbReference type="Proteomes" id="UP000467132"/>
    </source>
</evidence>
<evidence type="ECO:0000313" key="2">
    <source>
        <dbReference type="EMBL" id="NBI08163.1"/>
    </source>
</evidence>
<keyword evidence="3" id="KW-1185">Reference proteome</keyword>
<proteinExistence type="predicted"/>
<dbReference type="RefSeq" id="WP_160198629.1">
    <property type="nucleotide sequence ID" value="NZ_QXXA01000023.1"/>
</dbReference>
<dbReference type="OrthoDB" id="339107at2"/>
<organism evidence="2 3">
    <name type="scientific">Senegalia massiliensis</name>
    <dbReference type="NCBI Taxonomy" id="1720316"/>
    <lineage>
        <taxon>Bacteria</taxon>
        <taxon>Bacillati</taxon>
        <taxon>Bacillota</taxon>
        <taxon>Clostridia</taxon>
        <taxon>Eubacteriales</taxon>
        <taxon>Clostridiaceae</taxon>
        <taxon>Senegalia</taxon>
    </lineage>
</organism>
<reference evidence="2 3" key="1">
    <citation type="submission" date="2018-08" db="EMBL/GenBank/DDBJ databases">
        <title>Murine metabolic-syndrome-specific gut microbial biobank.</title>
        <authorList>
            <person name="Liu C."/>
        </authorList>
    </citation>
    <scope>NUCLEOTIDE SEQUENCE [LARGE SCALE GENOMIC DNA]</scope>
    <source>
        <strain evidence="2 3">583</strain>
    </source>
</reference>
<dbReference type="AlphaFoldDB" id="A0A845R6P6"/>
<dbReference type="EMBL" id="QXXA01000023">
    <property type="protein sequence ID" value="NBI08163.1"/>
    <property type="molecule type" value="Genomic_DNA"/>
</dbReference>
<comment type="caution">
    <text evidence="2">The sequence shown here is derived from an EMBL/GenBank/DDBJ whole genome shotgun (WGS) entry which is preliminary data.</text>
</comment>
<dbReference type="Gene3D" id="3.90.25.10">
    <property type="entry name" value="UDP-galactose 4-epimerase, domain 1"/>
    <property type="match status" value="1"/>
</dbReference>
<dbReference type="InterPro" id="IPR008030">
    <property type="entry name" value="NmrA-like"/>
</dbReference>
<dbReference type="PANTHER" id="PTHR43162:SF1">
    <property type="entry name" value="PRESTALK A DIFFERENTIATION PROTEIN A"/>
    <property type="match status" value="1"/>
</dbReference>
<dbReference type="Gene3D" id="3.40.50.720">
    <property type="entry name" value="NAD(P)-binding Rossmann-like Domain"/>
    <property type="match status" value="1"/>
</dbReference>
<evidence type="ECO:0000259" key="1">
    <source>
        <dbReference type="Pfam" id="PF05368"/>
    </source>
</evidence>
<name>A0A845R6P6_9CLOT</name>
<dbReference type="Pfam" id="PF05368">
    <property type="entry name" value="NmrA"/>
    <property type="match status" value="1"/>
</dbReference>